<dbReference type="RefSeq" id="WP_091149965.1">
    <property type="nucleotide sequence ID" value="NZ_FNAI01000006.1"/>
</dbReference>
<dbReference type="PANTHER" id="PTHR11122">
    <property type="entry name" value="APOSPORY-ASSOCIATED PROTEIN C-RELATED"/>
    <property type="match status" value="1"/>
</dbReference>
<dbReference type="OrthoDB" id="9795355at2"/>
<dbReference type="STRING" id="1391627.SAMN05216464_10636"/>
<dbReference type="GO" id="GO:0005975">
    <property type="term" value="P:carbohydrate metabolic process"/>
    <property type="evidence" value="ECO:0007669"/>
    <property type="project" value="InterPro"/>
</dbReference>
<accession>A0A1G7CR48</accession>
<name>A0A1G7CR48_9SPHI</name>
<proteinExistence type="predicted"/>
<protein>
    <submittedName>
        <fullName evidence="4">Galactose mutarotase</fullName>
    </submittedName>
</protein>
<dbReference type="InterPro" id="IPR011013">
    <property type="entry name" value="Gal_mutarotase_sf_dom"/>
</dbReference>
<dbReference type="PANTHER" id="PTHR11122:SF13">
    <property type="entry name" value="GLUCOSE-6-PHOSPHATE 1-EPIMERASE"/>
    <property type="match status" value="1"/>
</dbReference>
<evidence type="ECO:0000256" key="3">
    <source>
        <dbReference type="ARBA" id="ARBA00022837"/>
    </source>
</evidence>
<evidence type="ECO:0000313" key="4">
    <source>
        <dbReference type="EMBL" id="SDE41136.1"/>
    </source>
</evidence>
<gene>
    <name evidence="4" type="ORF">SAMN05216464_10636</name>
</gene>
<keyword evidence="5" id="KW-1185">Reference proteome</keyword>
<dbReference type="InterPro" id="IPR037481">
    <property type="entry name" value="LacX"/>
</dbReference>
<sequence length="288" mass="32729">MTVLENDQIKVSISSKGAQLSSFYNKETGVEHMWQADASVWPWHAPNLFPIVGGLINNELVVDGNKYPMGRHGFARQSEFIVLEADEVSASFSLPYCENTLKVYPFKFDYQVLYTLIDNSLRITYKVINLDKKTIYFSVGGHPAFNVPFNKGERYEDYYLEFETDEHLKAEQLSADGFFTGENHPVPTPGNRLYLTRHLFDGDALVLKKLTSRMVTIKSDRHDQSLAVEFPHFNYVGLWAKPGADFVCIEPWLGCADTEGQQKDISKKEAILSLHAGHVFEAPYFISL</sequence>
<dbReference type="Pfam" id="PF01263">
    <property type="entry name" value="Aldose_epim"/>
    <property type="match status" value="1"/>
</dbReference>
<dbReference type="EMBL" id="FNAI01000006">
    <property type="protein sequence ID" value="SDE41136.1"/>
    <property type="molecule type" value="Genomic_DNA"/>
</dbReference>
<evidence type="ECO:0000256" key="1">
    <source>
        <dbReference type="ARBA" id="ARBA00001913"/>
    </source>
</evidence>
<dbReference type="Proteomes" id="UP000199072">
    <property type="component" value="Unassembled WGS sequence"/>
</dbReference>
<dbReference type="InterPro" id="IPR008183">
    <property type="entry name" value="Aldose_1/G6P_1-epimerase"/>
</dbReference>
<dbReference type="InterPro" id="IPR014718">
    <property type="entry name" value="GH-type_carb-bd"/>
</dbReference>
<dbReference type="SUPFAM" id="SSF74650">
    <property type="entry name" value="Galactose mutarotase-like"/>
    <property type="match status" value="1"/>
</dbReference>
<dbReference type="GO" id="GO:0030246">
    <property type="term" value="F:carbohydrate binding"/>
    <property type="evidence" value="ECO:0007669"/>
    <property type="project" value="InterPro"/>
</dbReference>
<comment type="cofactor">
    <cofactor evidence="1">
        <name>Ca(2+)</name>
        <dbReference type="ChEBI" id="CHEBI:29108"/>
    </cofactor>
</comment>
<organism evidence="4 5">
    <name type="scientific">Mucilaginibacter pineti</name>
    <dbReference type="NCBI Taxonomy" id="1391627"/>
    <lineage>
        <taxon>Bacteria</taxon>
        <taxon>Pseudomonadati</taxon>
        <taxon>Bacteroidota</taxon>
        <taxon>Sphingobacteriia</taxon>
        <taxon>Sphingobacteriales</taxon>
        <taxon>Sphingobacteriaceae</taxon>
        <taxon>Mucilaginibacter</taxon>
    </lineage>
</organism>
<dbReference type="CDD" id="cd09024">
    <property type="entry name" value="Aldose_epim_lacX"/>
    <property type="match status" value="1"/>
</dbReference>
<comment type="subunit">
    <text evidence="2">Monomer.</text>
</comment>
<dbReference type="AlphaFoldDB" id="A0A1G7CR48"/>
<evidence type="ECO:0000313" key="5">
    <source>
        <dbReference type="Proteomes" id="UP000199072"/>
    </source>
</evidence>
<reference evidence="4 5" key="1">
    <citation type="submission" date="2016-10" db="EMBL/GenBank/DDBJ databases">
        <authorList>
            <person name="de Groot N.N."/>
        </authorList>
    </citation>
    <scope>NUCLEOTIDE SEQUENCE [LARGE SCALE GENOMIC DNA]</scope>
    <source>
        <strain evidence="4 5">47C3B</strain>
    </source>
</reference>
<keyword evidence="3" id="KW-0106">Calcium</keyword>
<evidence type="ECO:0000256" key="2">
    <source>
        <dbReference type="ARBA" id="ARBA00011245"/>
    </source>
</evidence>
<dbReference type="Gene3D" id="2.70.98.10">
    <property type="match status" value="1"/>
</dbReference>
<dbReference type="GO" id="GO:0016853">
    <property type="term" value="F:isomerase activity"/>
    <property type="evidence" value="ECO:0007669"/>
    <property type="project" value="InterPro"/>
</dbReference>